<dbReference type="PROSITE" id="PS51099">
    <property type="entry name" value="PTS_EIIB_TYPE_2"/>
    <property type="match status" value="1"/>
</dbReference>
<dbReference type="PANTHER" id="PTHR30185">
    <property type="entry name" value="CRYPTIC BETA-GLUCOSIDE BGL OPERON ANTITERMINATOR"/>
    <property type="match status" value="1"/>
</dbReference>
<feature type="domain" description="PTS EIIA type-2" evidence="5">
    <location>
        <begin position="505"/>
        <end position="645"/>
    </location>
</feature>
<dbReference type="SUPFAM" id="SSF46785">
    <property type="entry name" value="Winged helix' DNA-binding domain"/>
    <property type="match status" value="1"/>
</dbReference>
<dbReference type="GO" id="GO:0009401">
    <property type="term" value="P:phosphoenolpyruvate-dependent sugar phosphotransferase system"/>
    <property type="evidence" value="ECO:0007669"/>
    <property type="project" value="InterPro"/>
</dbReference>
<accession>A0AAW9K3M3</accession>
<dbReference type="InterPro" id="IPR050661">
    <property type="entry name" value="BglG_antiterminators"/>
</dbReference>
<evidence type="ECO:0000313" key="8">
    <source>
        <dbReference type="EMBL" id="MDZ5759130.1"/>
    </source>
</evidence>
<dbReference type="SUPFAM" id="SSF55804">
    <property type="entry name" value="Phoshotransferase/anion transport protein"/>
    <property type="match status" value="1"/>
</dbReference>
<dbReference type="CDD" id="cd00211">
    <property type="entry name" value="PTS_IIA_fru"/>
    <property type="match status" value="1"/>
</dbReference>
<dbReference type="GO" id="GO:0003700">
    <property type="term" value="F:DNA-binding transcription factor activity"/>
    <property type="evidence" value="ECO:0007669"/>
    <property type="project" value="InterPro"/>
</dbReference>
<dbReference type="PANTHER" id="PTHR30185:SF13">
    <property type="entry name" value="LICABCH OPERON REGULATOR-RELATED"/>
    <property type="match status" value="1"/>
</dbReference>
<keyword evidence="1" id="KW-0677">Repeat</keyword>
<evidence type="ECO:0000256" key="3">
    <source>
        <dbReference type="ARBA" id="ARBA00023159"/>
    </source>
</evidence>
<dbReference type="Pfam" id="PF00874">
    <property type="entry name" value="PRD"/>
    <property type="match status" value="1"/>
</dbReference>
<dbReference type="Gene3D" id="1.10.10.10">
    <property type="entry name" value="Winged helix-like DNA-binding domain superfamily/Winged helix DNA-binding domain"/>
    <property type="match status" value="1"/>
</dbReference>
<dbReference type="Pfam" id="PF08279">
    <property type="entry name" value="HTH_11"/>
    <property type="match status" value="1"/>
</dbReference>
<keyword evidence="4" id="KW-0804">Transcription</keyword>
<organism evidence="8 9">
    <name type="scientific">Carnobacterium maltaromaticum</name>
    <name type="common">Carnobacterium piscicola</name>
    <dbReference type="NCBI Taxonomy" id="2751"/>
    <lineage>
        <taxon>Bacteria</taxon>
        <taxon>Bacillati</taxon>
        <taxon>Bacillota</taxon>
        <taxon>Bacilli</taxon>
        <taxon>Lactobacillales</taxon>
        <taxon>Carnobacteriaceae</taxon>
        <taxon>Carnobacterium</taxon>
    </lineage>
</organism>
<dbReference type="Gene3D" id="3.40.930.10">
    <property type="entry name" value="Mannitol-specific EII, Chain A"/>
    <property type="match status" value="1"/>
</dbReference>
<dbReference type="InterPro" id="IPR013196">
    <property type="entry name" value="HTH_11"/>
</dbReference>
<evidence type="ECO:0000259" key="7">
    <source>
        <dbReference type="PROSITE" id="PS51372"/>
    </source>
</evidence>
<reference evidence="8" key="1">
    <citation type="submission" date="2023-08" db="EMBL/GenBank/DDBJ databases">
        <title>Genomic characterization of piscicolin 126 produced by Carnobacterium maltaromaticum CM22 strain isolated from salmon (Salmo salar).</title>
        <authorList>
            <person name="Gonzalez-Gragera E."/>
            <person name="Garcia-Lopez J.D."/>
            <person name="Teso-Perez C."/>
            <person name="Gimenez-Hernandez I."/>
            <person name="Peralta-Sanchez J.M."/>
            <person name="Valdivia E."/>
            <person name="Montalban-Lopez M."/>
            <person name="Martin-Platero A.M."/>
            <person name="Banos A."/>
            <person name="Martinez-Bueno M."/>
        </authorList>
    </citation>
    <scope>NUCLEOTIDE SEQUENCE</scope>
    <source>
        <strain evidence="8">CM22</strain>
    </source>
</reference>
<dbReference type="Pfam" id="PF05043">
    <property type="entry name" value="Mga"/>
    <property type="match status" value="1"/>
</dbReference>
<evidence type="ECO:0000256" key="1">
    <source>
        <dbReference type="ARBA" id="ARBA00022737"/>
    </source>
</evidence>
<dbReference type="SMART" id="SM00420">
    <property type="entry name" value="HTH_DEOR"/>
    <property type="match status" value="1"/>
</dbReference>
<evidence type="ECO:0000259" key="6">
    <source>
        <dbReference type="PROSITE" id="PS51099"/>
    </source>
</evidence>
<dbReference type="InterPro" id="IPR002178">
    <property type="entry name" value="PTS_EIIA_type-2_dom"/>
</dbReference>
<keyword evidence="2" id="KW-0805">Transcription regulation</keyword>
<evidence type="ECO:0000259" key="5">
    <source>
        <dbReference type="PROSITE" id="PS51094"/>
    </source>
</evidence>
<dbReference type="EMBL" id="JAVBVO010000003">
    <property type="protein sequence ID" value="MDZ5759130.1"/>
    <property type="molecule type" value="Genomic_DNA"/>
</dbReference>
<feature type="domain" description="PTS EIIB type-2" evidence="6">
    <location>
        <begin position="411"/>
        <end position="501"/>
    </location>
</feature>
<dbReference type="InterPro" id="IPR016152">
    <property type="entry name" value="PTrfase/Anion_transptr"/>
</dbReference>
<dbReference type="InterPro" id="IPR036634">
    <property type="entry name" value="PRD_sf"/>
</dbReference>
<evidence type="ECO:0000313" key="9">
    <source>
        <dbReference type="Proteomes" id="UP001290462"/>
    </source>
</evidence>
<dbReference type="Pfam" id="PF00359">
    <property type="entry name" value="PTS_EIIA_2"/>
    <property type="match status" value="1"/>
</dbReference>
<dbReference type="PROSITE" id="PS51372">
    <property type="entry name" value="PRD_2"/>
    <property type="match status" value="1"/>
</dbReference>
<name>A0AAW9K3M3_CARML</name>
<dbReference type="PROSITE" id="PS51094">
    <property type="entry name" value="PTS_EIIA_TYPE_2"/>
    <property type="match status" value="1"/>
</dbReference>
<dbReference type="RefSeq" id="WP_317914381.1">
    <property type="nucleotide sequence ID" value="NZ_JAVBVO010000003.1"/>
</dbReference>
<dbReference type="InterPro" id="IPR013011">
    <property type="entry name" value="PTS_EIIB_2"/>
</dbReference>
<gene>
    <name evidence="8" type="ORF">RAK27_10715</name>
</gene>
<dbReference type="InterPro" id="IPR007737">
    <property type="entry name" value="Mga_HTH"/>
</dbReference>
<dbReference type="InterPro" id="IPR036390">
    <property type="entry name" value="WH_DNA-bd_sf"/>
</dbReference>
<dbReference type="Gene3D" id="1.10.1790.10">
    <property type="entry name" value="PRD domain"/>
    <property type="match status" value="1"/>
</dbReference>
<dbReference type="CDD" id="cd05568">
    <property type="entry name" value="PTS_IIB_bgl_like"/>
    <property type="match status" value="1"/>
</dbReference>
<dbReference type="Proteomes" id="UP001290462">
    <property type="component" value="Unassembled WGS sequence"/>
</dbReference>
<keyword evidence="3" id="KW-0010">Activator</keyword>
<feature type="domain" description="PRD" evidence="7">
    <location>
        <begin position="299"/>
        <end position="406"/>
    </location>
</feature>
<dbReference type="Gene3D" id="3.40.50.2300">
    <property type="match status" value="1"/>
</dbReference>
<comment type="caution">
    <text evidence="8">The sequence shown here is derived from an EMBL/GenBank/DDBJ whole genome shotgun (WGS) entry which is preliminary data.</text>
</comment>
<proteinExistence type="predicted"/>
<dbReference type="AlphaFoldDB" id="A0AAW9K3M3"/>
<evidence type="ECO:0000256" key="2">
    <source>
        <dbReference type="ARBA" id="ARBA00023015"/>
    </source>
</evidence>
<dbReference type="InterPro" id="IPR036388">
    <property type="entry name" value="WH-like_DNA-bd_sf"/>
</dbReference>
<evidence type="ECO:0000256" key="4">
    <source>
        <dbReference type="ARBA" id="ARBA00023163"/>
    </source>
</evidence>
<dbReference type="SUPFAM" id="SSF63520">
    <property type="entry name" value="PTS-regulatory domain, PRD"/>
    <property type="match status" value="1"/>
</dbReference>
<dbReference type="GO" id="GO:0008982">
    <property type="term" value="F:protein-N(PI)-phosphohistidine-sugar phosphotransferase activity"/>
    <property type="evidence" value="ECO:0007669"/>
    <property type="project" value="InterPro"/>
</dbReference>
<dbReference type="InterPro" id="IPR011608">
    <property type="entry name" value="PRD"/>
</dbReference>
<dbReference type="InterPro" id="IPR001034">
    <property type="entry name" value="DeoR_HTH"/>
</dbReference>
<protein>
    <submittedName>
        <fullName evidence="8">BglG family transcription antiterminator</fullName>
    </submittedName>
</protein>
<sequence>MSKLSYQRLDDILEMLLKHSDSISMKELTSTFSVSDRTIRTDINNLNDTLKNVGATVSLLRGKGYSLDIQNQKAFTTWRNDSLTSNDFNLTSLEERQSFLLFTLFKAAQPVSLDRFLEQLFVSKNTFYSYLKSIRDALIPYGLKIVNRPNIGFEIIGHEFSKRKAINELLIVKDLQEYLVGFTEMELSLFDTIDLELLQALELESLAALELLDSDYYHKTILSNFALALSRIVDNKTLTTFPVRIPVLKKNAQVIMNQFLSKIEHSFELKLTKEERNYFNYCLSINAPRLVETEKEVEQSSTIAQEIVAELLEIIQKTANYDWREDVTLIKDLTSHVEGFINMNLIETGRSNPLLDTIKNSFPLAFDLCLTHLETIGMHYGLYFSEDEIGYIALHIAGAIERSATINHRKHRVILICGTGRTMSRIIEAKINKRYQDKIDIVDRLSYIELQQYDLTEIDFVITTVPLEKMETPSVYIHMGQLDKEIEKVEPFMEKIKTQTSTIFDLFSKDFFLYNPSVQSKKELLQKMIEPLKLQGIVPDDFYESVWIREKISQTNINRVLAIPHPMSLTSIKSKVAVAIMPNGIDWGNGEKVHFIFLFAIKKEDYEDTGDIYDLLLEFIDREDSQKIILNTPTFDSFIEILKEI</sequence>